<feature type="compositionally biased region" description="Basic and acidic residues" evidence="5">
    <location>
        <begin position="718"/>
        <end position="731"/>
    </location>
</feature>
<dbReference type="InterPro" id="IPR001611">
    <property type="entry name" value="Leu-rich_rpt"/>
</dbReference>
<reference evidence="8" key="3">
    <citation type="submission" date="2020-05" db="EMBL/GenBank/DDBJ databases">
        <title>Electrophorus electricus (electric eel) genome, fEleEle1, primary haplotype.</title>
        <authorList>
            <person name="Myers G."/>
            <person name="Meyer A."/>
            <person name="Fedrigo O."/>
            <person name="Formenti G."/>
            <person name="Rhie A."/>
            <person name="Tracey A."/>
            <person name="Sims Y."/>
            <person name="Jarvis E.D."/>
        </authorList>
    </citation>
    <scope>NUCLEOTIDE SEQUENCE [LARGE SCALE GENOMIC DNA]</scope>
</reference>
<evidence type="ECO:0000256" key="1">
    <source>
        <dbReference type="ARBA" id="ARBA00022614"/>
    </source>
</evidence>
<dbReference type="InterPro" id="IPR003591">
    <property type="entry name" value="Leu-rich_rpt_typical-subtyp"/>
</dbReference>
<feature type="domain" description="Ig-like" evidence="7">
    <location>
        <begin position="585"/>
        <end position="677"/>
    </location>
</feature>
<feature type="domain" description="Ig-like" evidence="7">
    <location>
        <begin position="2212"/>
        <end position="2304"/>
    </location>
</feature>
<gene>
    <name evidence="8" type="primary">mxra5a</name>
</gene>
<feature type="region of interest" description="Disordered" evidence="5">
    <location>
        <begin position="1555"/>
        <end position="1620"/>
    </location>
</feature>
<feature type="chain" id="PRO_5046219114" description="Ig-like domain-containing protein" evidence="6">
    <location>
        <begin position="49"/>
        <end position="2599"/>
    </location>
</feature>
<sequence>MMRERALSHSSLAPSRRIRTRHQKKMGRSAARVLMLLVLATLPGRSRCCPRPCACHQPKEVHCTFRSLLTVPAGVPRQVERMNLGFNTINRITDSSFAGMRKLEFLLMHGNDVHNIPGGVFRDLISLQMMKLSYNKLKVISQHTFRGLWNLARLHLDHNRIEFIHPDVFQGLTSLRLLQLEGNQLKQLHPATFATLSVLGHFPVSTLKHLYLSENGLMTLPQKMLAGMPHLESLFLHENPWVCDCKMSWFNEWSVLKCKKDRAFAGGQLCPLCSSPKHLKKKDLQKLYSPTCNSPVISVPHRTSALDTESELLTINNFRQPFGNITLGLSDEHGNTVDLKCQINEITDSTRINWDHINPHQISANVTLALDLECPIDRSNYERLWRLIAYYSDVPAHLQRELMLSQEAHISYRYRQDAEKDALYYTGVKASVVAEPSWVMQSSLDIQLNRPKSTSKKVRLILSSYVNQVIEADDARKQRRRWVMIESRNDTRLSQVGVVGGGIRMNCSVRSSGNVSVKWMLPDGSKLEAPYRSSDNRITASPNGLLVVTAVDHSDSGAYYCIAQVADDVSVLPFHLTVEESSTAPPVGEEVAEPVVGVAGGSVYLPCDASGSPDPDINWIIPNSSIINMRTNLSKMQVASNGTLIIYHSQLSDNGYYKCVAGNQHGADSLATKVTLTRPSGALPLRKYSSRPQPAEGVSTKIKAPMDNDVETSGNGEAEVKPPLDKIDAPNRRKIPNLGVRGGQPFRKQWRRPAIPRRRVSAVADRSNTVDPRRRINVSNSQIDPERWANILAKVRSGGGRPSTTTPSSASTNRLQEPDTASTKQPGLPDKTGGSSTDGTMTRAPPQEATYTVPASETPVQTTEVSLDIRPLDSQDRTHVTYHISAPEVSPDSDLFTSSTYVMQTTSSPQPTHHLVTCPDVTTLAEPSTVGNAASYESSFQGNQSHTKVGSKVTEAIQKAESDDNGNTHGISKPLRHGAEVYHGESDHRPVMTTAVSFEEQSIEKYADSNSFTKTTTSQQATQGLQISKPQEKHHNSQILLLTTAVPSTKPSSENNQETYKISLSLVPLSRAKYSSNTRRKNGGRRRKPKKIRPRPSSSKSSANVTNVTPQPTTSAFVFEVTKTTAFSQSKIETSARATDARAKVDTAVPFTERQATSLSKMTHEKNTGPLYGSSNNLSFNSSLKQKVLGAKDTPLSYAKPPNIFMSIPVVSVSPSTSLGYIGQEKSTTARETVSTLSPVHNSFFTAANQAMFTIIQPPVVKAVDEVQRQRGTGGPTSRPNSFTSPSSALSQLEGTPGTGTGKDRSQNQYKPSEAEHLEENMWEFPLRPFSSFAPNTRHEIIESHDSEVPGGSTKANIYEQAHGISQVTREMPATSQSAPRSALATITKPHTALADGDYIREDSASPRKPGLAEENVLLKENNTPITSLAKDKSSAATSATTSTTTTSTTSTVPPTTNRSTSLSAVTAPPITASTAKQMKPSRFHPRVSLQNIPISGGGAGQPDSTNHIPDRPKQTNVITEQKTIGRPNKKKETDKAMLPVSHSTGHLEDAVTDMVSNTRKPKLQNAVKPVSTTAPEFPVAAPTSQIPPSRPDSQGRGTSSVHHGTSGGAQQKPARRGLPKITSTEISTVTVQAESDAQLPCEARGLPKPFLSWTKVTTGASIAQNTRIQRFKVHPNGTLTISHVLPVDQGQYLCSVRNQYGEDKMVVTLIVLAEHPKVLQPRYQDAIVNLGETVELECQSQGHPHPRTTWVLPDRTVVHADAPTPGRRFLILANGTLRITSATYTDRGVYKCISSNAAGADAASVHLMVAALPPVIQQLRRENITLSEGSIAYLNCSATGAPPPTISWTTPYGTQLWPSQFVSGTNTFVFPNGTLYIRHLGQVDAGKYECTATNTVGISLRALSLTVIQSVASARARITSSSAQKTEVIYGGRLQLDCVASGDPEPRVIWRTPSKKLVDAHYSYDPRIKVFINGTLSIHSVTDKDTGDFLCVARNKIGDDYVPLKVSILTKPAKIEQRTQANQKVMYGSDLKVDCVASGLPNPKIQWALPDGTMVNSVRKTDSSSSSRSRRYVVFDNGTLFLNEVGMREQGNYTCYAENQIGKDEMKVHVKVVSDVPVIRNKTYEVVRVMYGESASLKCSVKGEVNPHILWISPTNRAITSASDKYLIHNDGTLFIHNVQRFDGGNYTCLARNSAGQDKKVYRLEILVSPPAINGLRGSTNSLKVSAMRDQRKLIHCEATGTPVPRVIWVLPENVVLPAPYYGAGMTVHRNGTLDIQSLKVTDAAFLTCIAQNEGGEAKLIIQLDVLDTIEKPRLRSPKMESLSLTVGRTLTLNCSVEGSPAPQVTWVLPGGTALMSGSRFTKFFHKTDGTLVISNPALSEAGNYRCLGRNAGGQVERTVVLSPGRKPEINNRYNSPVSIISGESLQLHCLSASDPVHLTWTLPSGVVLNRPQRAGRYTVLQNGTLSIQQASVYDRGSYTCRTANEYGSSLLTISVIIIAYPPRITSSPAATTYARRGVAVQLNCVVVGIPKAEVAWETPDRTRLIVSPQPRLFGNKYLHPQGSLIIQNPMPKDTGFYRCTARNVLGVDSRGAYLHVY</sequence>
<feature type="compositionally biased region" description="Basic residues" evidence="5">
    <location>
        <begin position="748"/>
        <end position="760"/>
    </location>
</feature>
<feature type="domain" description="Ig-like" evidence="7">
    <location>
        <begin position="2314"/>
        <end position="2404"/>
    </location>
</feature>
<dbReference type="GO" id="GO:0016020">
    <property type="term" value="C:membrane"/>
    <property type="evidence" value="ECO:0007669"/>
    <property type="project" value="UniProtKB-SubCell"/>
</dbReference>
<dbReference type="InterPro" id="IPR013098">
    <property type="entry name" value="Ig_I-set"/>
</dbReference>
<dbReference type="SMART" id="SM00406">
    <property type="entry name" value="IGv"/>
    <property type="match status" value="4"/>
</dbReference>
<dbReference type="InterPro" id="IPR003598">
    <property type="entry name" value="Ig_sub2"/>
</dbReference>
<evidence type="ECO:0000256" key="4">
    <source>
        <dbReference type="ARBA" id="ARBA00023157"/>
    </source>
</evidence>
<feature type="compositionally biased region" description="Low complexity" evidence="5">
    <location>
        <begin position="1435"/>
        <end position="1462"/>
    </location>
</feature>
<dbReference type="Ensembl" id="ENSEEET00000027592.2">
    <property type="protein sequence ID" value="ENSEEEP00000027279.2"/>
    <property type="gene ID" value="ENSEEEG00000013160.2"/>
</dbReference>
<dbReference type="PANTHER" id="PTHR45842:SF25">
    <property type="entry name" value="CARBOXYPEPTIDASE N SUBUNIT 2-LIKE"/>
    <property type="match status" value="1"/>
</dbReference>
<evidence type="ECO:0000313" key="8">
    <source>
        <dbReference type="Ensembl" id="ENSEEEP00000027279.2"/>
    </source>
</evidence>
<feature type="domain" description="Ig-like" evidence="7">
    <location>
        <begin position="1717"/>
        <end position="1807"/>
    </location>
</feature>
<dbReference type="InterPro" id="IPR007110">
    <property type="entry name" value="Ig-like_dom"/>
</dbReference>
<dbReference type="InterPro" id="IPR003599">
    <property type="entry name" value="Ig_sub"/>
</dbReference>
<protein>
    <recommendedName>
        <fullName evidence="7">Ig-like domain-containing protein</fullName>
    </recommendedName>
</protein>
<dbReference type="Proteomes" id="UP000314983">
    <property type="component" value="Chromosome 16"/>
</dbReference>
<dbReference type="InterPro" id="IPR013783">
    <property type="entry name" value="Ig-like_fold"/>
</dbReference>
<feature type="domain" description="Ig-like" evidence="7">
    <location>
        <begin position="1620"/>
        <end position="1709"/>
    </location>
</feature>
<dbReference type="GeneTree" id="ENSGT00940000159942"/>
<feature type="compositionally biased region" description="Polar residues" evidence="5">
    <location>
        <begin position="813"/>
        <end position="825"/>
    </location>
</feature>
<feature type="domain" description="Ig-like" evidence="7">
    <location>
        <begin position="2409"/>
        <end position="2496"/>
    </location>
</feature>
<keyword evidence="4" id="KW-1015">Disulfide bond</keyword>
<feature type="region of interest" description="Disordered" evidence="5">
    <location>
        <begin position="706"/>
        <end position="778"/>
    </location>
</feature>
<evidence type="ECO:0000256" key="2">
    <source>
        <dbReference type="ARBA" id="ARBA00022729"/>
    </source>
</evidence>
<feature type="region of interest" description="Disordered" evidence="5">
    <location>
        <begin position="1268"/>
        <end position="1314"/>
    </location>
</feature>
<name>A0A4W4FQR7_ELEEL</name>
<feature type="compositionally biased region" description="Low complexity" evidence="5">
    <location>
        <begin position="802"/>
        <end position="812"/>
    </location>
</feature>
<feature type="region of interest" description="Disordered" evidence="5">
    <location>
        <begin position="1401"/>
        <end position="1513"/>
    </location>
</feature>
<dbReference type="Pfam" id="PF13927">
    <property type="entry name" value="Ig_3"/>
    <property type="match status" value="3"/>
</dbReference>
<feature type="region of interest" description="Disordered" evidence="5">
    <location>
        <begin position="1071"/>
        <end position="1110"/>
    </location>
</feature>
<dbReference type="SMART" id="SM00369">
    <property type="entry name" value="LRR_TYP"/>
    <property type="match status" value="5"/>
</dbReference>
<feature type="compositionally biased region" description="Polar residues" evidence="5">
    <location>
        <begin position="1011"/>
        <end position="1029"/>
    </location>
</feature>
<evidence type="ECO:0000259" key="7">
    <source>
        <dbReference type="PROSITE" id="PS50835"/>
    </source>
</evidence>
<dbReference type="Gene3D" id="3.80.10.10">
    <property type="entry name" value="Ribonuclease Inhibitor"/>
    <property type="match status" value="2"/>
</dbReference>
<feature type="region of interest" description="Disordered" evidence="5">
    <location>
        <begin position="795"/>
        <end position="865"/>
    </location>
</feature>
<feature type="signal peptide" evidence="6">
    <location>
        <begin position="1"/>
        <end position="48"/>
    </location>
</feature>
<accession>A0A4W4FQR7</accession>
<dbReference type="PROSITE" id="PS50835">
    <property type="entry name" value="IG_LIKE"/>
    <property type="match status" value="12"/>
</dbReference>
<feature type="domain" description="Ig-like" evidence="7">
    <location>
        <begin position="2013"/>
        <end position="2115"/>
    </location>
</feature>
<dbReference type="Pfam" id="PF13855">
    <property type="entry name" value="LRR_8"/>
    <property type="match status" value="1"/>
</dbReference>
<reference evidence="9" key="1">
    <citation type="journal article" date="2014" name="Science">
        <title>Nonhuman genetics. Genomic basis for the convergent evolution of electric organs.</title>
        <authorList>
            <person name="Gallant J.R."/>
            <person name="Traeger L.L."/>
            <person name="Volkening J.D."/>
            <person name="Moffett H."/>
            <person name="Chen P.H."/>
            <person name="Novina C.D."/>
            <person name="Phillips G.N.Jr."/>
            <person name="Anand R."/>
            <person name="Wells G.B."/>
            <person name="Pinch M."/>
            <person name="Guth R."/>
            <person name="Unguez G.A."/>
            <person name="Albert J.S."/>
            <person name="Zakon H.H."/>
            <person name="Samanta M.P."/>
            <person name="Sussman M.R."/>
        </authorList>
    </citation>
    <scope>NUCLEOTIDE SEQUENCE [LARGE SCALE GENOMIC DNA]</scope>
</reference>
<feature type="compositionally biased region" description="Low complexity" evidence="5">
    <location>
        <begin position="1596"/>
        <end position="1605"/>
    </location>
</feature>
<feature type="compositionally biased region" description="Basic residues" evidence="5">
    <location>
        <begin position="16"/>
        <end position="25"/>
    </location>
</feature>
<dbReference type="STRING" id="8005.ENSEEEP00000027279"/>
<evidence type="ECO:0000256" key="6">
    <source>
        <dbReference type="SAM" id="SignalP"/>
    </source>
</evidence>
<reference evidence="8" key="4">
    <citation type="submission" date="2025-08" db="UniProtKB">
        <authorList>
            <consortium name="Ensembl"/>
        </authorList>
    </citation>
    <scope>IDENTIFICATION</scope>
</reference>
<feature type="domain" description="Ig-like" evidence="7">
    <location>
        <begin position="1917"/>
        <end position="2008"/>
    </location>
</feature>
<dbReference type="PANTHER" id="PTHR45842">
    <property type="entry name" value="SYNAPTIC ADHESION-LIKE MOLECULE SALM"/>
    <property type="match status" value="1"/>
</dbReference>
<feature type="region of interest" description="Disordered" evidence="5">
    <location>
        <begin position="1"/>
        <end position="25"/>
    </location>
</feature>
<dbReference type="Pfam" id="PF07679">
    <property type="entry name" value="I-set"/>
    <property type="match status" value="8"/>
</dbReference>
<dbReference type="SUPFAM" id="SSF48726">
    <property type="entry name" value="Immunoglobulin"/>
    <property type="match status" value="12"/>
</dbReference>
<dbReference type="SMART" id="SM00408">
    <property type="entry name" value="IGc2"/>
    <property type="match status" value="12"/>
</dbReference>
<feature type="region of interest" description="Disordered" evidence="5">
    <location>
        <begin position="1011"/>
        <end position="1035"/>
    </location>
</feature>
<keyword evidence="3" id="KW-0677">Repeat</keyword>
<feature type="compositionally biased region" description="Basic residues" evidence="5">
    <location>
        <begin position="1078"/>
        <end position="1094"/>
    </location>
</feature>
<dbReference type="SMART" id="SM00409">
    <property type="entry name" value="IG"/>
    <property type="match status" value="12"/>
</dbReference>
<reference evidence="8" key="5">
    <citation type="submission" date="2025-09" db="UniProtKB">
        <authorList>
            <consortium name="Ensembl"/>
        </authorList>
    </citation>
    <scope>IDENTIFICATION</scope>
</reference>
<dbReference type="CDD" id="cd00096">
    <property type="entry name" value="Ig"/>
    <property type="match status" value="3"/>
</dbReference>
<evidence type="ECO:0000256" key="5">
    <source>
        <dbReference type="SAM" id="MobiDB-lite"/>
    </source>
</evidence>
<dbReference type="InterPro" id="IPR013106">
    <property type="entry name" value="Ig_V-set"/>
</dbReference>
<evidence type="ECO:0000313" key="9">
    <source>
        <dbReference type="Proteomes" id="UP000314983"/>
    </source>
</evidence>
<feature type="domain" description="Ig-like" evidence="7">
    <location>
        <begin position="500"/>
        <end position="572"/>
    </location>
</feature>
<proteinExistence type="predicted"/>
<dbReference type="Gene3D" id="2.60.40.10">
    <property type="entry name" value="Immunoglobulins"/>
    <property type="match status" value="12"/>
</dbReference>
<dbReference type="InterPro" id="IPR032675">
    <property type="entry name" value="LRR_dom_sf"/>
</dbReference>
<feature type="domain" description="Ig-like" evidence="7">
    <location>
        <begin position="2504"/>
        <end position="2585"/>
    </location>
</feature>
<feature type="compositionally biased region" description="Polar residues" evidence="5">
    <location>
        <begin position="1276"/>
        <end position="1294"/>
    </location>
</feature>
<dbReference type="InterPro" id="IPR036179">
    <property type="entry name" value="Ig-like_dom_sf"/>
</dbReference>
<reference evidence="9" key="2">
    <citation type="journal article" date="2017" name="Sci. Adv.">
        <title>A tail of two voltages: Proteomic comparison of the three electric organs of the electric eel.</title>
        <authorList>
            <person name="Traeger L.L."/>
            <person name="Sabat G."/>
            <person name="Barrett-Wilt G.A."/>
            <person name="Wells G.B."/>
            <person name="Sussman M.R."/>
        </authorList>
    </citation>
    <scope>NUCLEOTIDE SEQUENCE [LARGE SCALE GENOMIC DNA]</scope>
</reference>
<feature type="domain" description="Ig-like" evidence="7">
    <location>
        <begin position="1814"/>
        <end position="1907"/>
    </location>
</feature>
<keyword evidence="2 6" id="KW-0732">Signal</keyword>
<evidence type="ECO:0000256" key="3">
    <source>
        <dbReference type="ARBA" id="ARBA00022737"/>
    </source>
</evidence>
<feature type="domain" description="Ig-like" evidence="7">
    <location>
        <begin position="2118"/>
        <end position="2203"/>
    </location>
</feature>
<dbReference type="SUPFAM" id="SSF52058">
    <property type="entry name" value="L domain-like"/>
    <property type="match status" value="1"/>
</dbReference>
<feature type="compositionally biased region" description="Polar residues" evidence="5">
    <location>
        <begin position="849"/>
        <end position="865"/>
    </location>
</feature>
<keyword evidence="9" id="KW-1185">Reference proteome</keyword>
<dbReference type="InterPro" id="IPR050467">
    <property type="entry name" value="LRFN"/>
</dbReference>
<keyword evidence="1" id="KW-0433">Leucine-rich repeat</keyword>
<organism evidence="8 9">
    <name type="scientific">Electrophorus electricus</name>
    <name type="common">Electric eel</name>
    <name type="synonym">Gymnotus electricus</name>
    <dbReference type="NCBI Taxonomy" id="8005"/>
    <lineage>
        <taxon>Eukaryota</taxon>
        <taxon>Metazoa</taxon>
        <taxon>Chordata</taxon>
        <taxon>Craniata</taxon>
        <taxon>Vertebrata</taxon>
        <taxon>Euteleostomi</taxon>
        <taxon>Actinopterygii</taxon>
        <taxon>Neopterygii</taxon>
        <taxon>Teleostei</taxon>
        <taxon>Ostariophysi</taxon>
        <taxon>Gymnotiformes</taxon>
        <taxon>Gymnotoidei</taxon>
        <taxon>Gymnotidae</taxon>
        <taxon>Electrophorus</taxon>
    </lineage>
</organism>